<gene>
    <name evidence="1" type="ORF">MNBD_GAMMA09-1929</name>
</gene>
<proteinExistence type="predicted"/>
<organism evidence="1">
    <name type="scientific">hydrothermal vent metagenome</name>
    <dbReference type="NCBI Taxonomy" id="652676"/>
    <lineage>
        <taxon>unclassified sequences</taxon>
        <taxon>metagenomes</taxon>
        <taxon>ecological metagenomes</taxon>
    </lineage>
</organism>
<dbReference type="EMBL" id="UOFI01000140">
    <property type="protein sequence ID" value="VAW68956.1"/>
    <property type="molecule type" value="Genomic_DNA"/>
</dbReference>
<accession>A0A3B0YKS7</accession>
<dbReference type="InterPro" id="IPR025737">
    <property type="entry name" value="FApF"/>
</dbReference>
<sequence>MSQTVFRNLLCGGIAAASIFQNTSFASHDHTAGADAPIGIMDSHVHPEGSWMMSYSVMQMTMKDNLDGADRASVPLPGYMVSPLSMDMTMHMLGLMYGYTDRLTLMIMLPVKNYSMENMVNMSGDLFTAESSGAGDLSLSALYKASDNWVSKIGISVPTGSIDEKDVLPSSGGNAVQLPYPMQQGSGSFDITAAASYLKNKNMNSWGSQAEAVIRLNDNDRDYRLGNQIELNGWYSYGLSMKSSLSLRVKLLSWGNIRGADVALNPGAVPTADSKLRAGTRADVLLGFNYNLSSDVLIGVEAGIPVYQKLDGPQLETDLVMQLGLQYSL</sequence>
<evidence type="ECO:0008006" key="2">
    <source>
        <dbReference type="Google" id="ProtNLM"/>
    </source>
</evidence>
<evidence type="ECO:0000313" key="1">
    <source>
        <dbReference type="EMBL" id="VAW68956.1"/>
    </source>
</evidence>
<reference evidence="1" key="1">
    <citation type="submission" date="2018-06" db="EMBL/GenBank/DDBJ databases">
        <authorList>
            <person name="Zhirakovskaya E."/>
        </authorList>
    </citation>
    <scope>NUCLEOTIDE SEQUENCE</scope>
</reference>
<dbReference type="Pfam" id="PF13557">
    <property type="entry name" value="Phenol_MetA_deg"/>
    <property type="match status" value="1"/>
</dbReference>
<protein>
    <recommendedName>
        <fullName evidence="2">Transporter</fullName>
    </recommendedName>
</protein>
<dbReference type="AlphaFoldDB" id="A0A3B0YKS7"/>
<dbReference type="SUPFAM" id="SSF56935">
    <property type="entry name" value="Porins"/>
    <property type="match status" value="1"/>
</dbReference>
<name>A0A3B0YKS7_9ZZZZ</name>